<evidence type="ECO:0000256" key="1">
    <source>
        <dbReference type="SAM" id="MobiDB-lite"/>
    </source>
</evidence>
<dbReference type="OrthoDB" id="7579791at2"/>
<evidence type="ECO:0000313" key="2">
    <source>
        <dbReference type="EMBL" id="TPG05516.1"/>
    </source>
</evidence>
<keyword evidence="3" id="KW-1185">Reference proteome</keyword>
<comment type="caution">
    <text evidence="2">The sequence shown here is derived from an EMBL/GenBank/DDBJ whole genome shotgun (WGS) entry which is preliminary data.</text>
</comment>
<name>A0A502C165_9SPHN</name>
<feature type="region of interest" description="Disordered" evidence="1">
    <location>
        <begin position="76"/>
        <end position="118"/>
    </location>
</feature>
<proteinExistence type="predicted"/>
<dbReference type="Proteomes" id="UP000318413">
    <property type="component" value="Unassembled WGS sequence"/>
</dbReference>
<evidence type="ECO:0000313" key="3">
    <source>
        <dbReference type="Proteomes" id="UP000318413"/>
    </source>
</evidence>
<dbReference type="AlphaFoldDB" id="A0A502C165"/>
<accession>A0A502C165</accession>
<sequence>MTKVYDTPSNVSADDDQVHLDGPDGVAVSLTPEAALKTASRIDQAALEALIYKHGKTTHSYPDGFRISHGNGARAFVDPVNGEVHGSGEGARRVSSGEGSHTPHGDGAPASNRSDTLD</sequence>
<gene>
    <name evidence="2" type="ORF">EAH84_15125</name>
</gene>
<feature type="region of interest" description="Disordered" evidence="1">
    <location>
        <begin position="1"/>
        <end position="24"/>
    </location>
</feature>
<reference evidence="2 3" key="1">
    <citation type="journal article" date="2019" name="Environ. Microbiol.">
        <title>Species interactions and distinct microbial communities in high Arctic permafrost affected cryosols are associated with the CH4 and CO2 gas fluxes.</title>
        <authorList>
            <person name="Altshuler I."/>
            <person name="Hamel J."/>
            <person name="Turney S."/>
            <person name="Magnuson E."/>
            <person name="Levesque R."/>
            <person name="Greer C."/>
            <person name="Whyte L.G."/>
        </authorList>
    </citation>
    <scope>NUCLEOTIDE SEQUENCE [LARGE SCALE GENOMIC DNA]</scope>
    <source>
        <strain evidence="2 3">S5.1</strain>
    </source>
</reference>
<organism evidence="2 3">
    <name type="scientific">Sphingomonas oligophenolica</name>
    <dbReference type="NCBI Taxonomy" id="301154"/>
    <lineage>
        <taxon>Bacteria</taxon>
        <taxon>Pseudomonadati</taxon>
        <taxon>Pseudomonadota</taxon>
        <taxon>Alphaproteobacteria</taxon>
        <taxon>Sphingomonadales</taxon>
        <taxon>Sphingomonadaceae</taxon>
        <taxon>Sphingomonas</taxon>
    </lineage>
</organism>
<dbReference type="RefSeq" id="WP_140872818.1">
    <property type="nucleotide sequence ID" value="NZ_RCZK01000025.1"/>
</dbReference>
<dbReference type="EMBL" id="RCZK01000025">
    <property type="protein sequence ID" value="TPG05516.1"/>
    <property type="molecule type" value="Genomic_DNA"/>
</dbReference>
<protein>
    <submittedName>
        <fullName evidence="2">Uncharacterized protein</fullName>
    </submittedName>
</protein>